<dbReference type="AlphaFoldDB" id="A0A7J8WSF9"/>
<sequence length="40" mass="4665">MNAIIDWCNADFDNEWQKGRKSKMNAGDWCWEPLLVGGKH</sequence>
<organism evidence="1 2">
    <name type="scientific">Gossypium aridum</name>
    <name type="common">American cotton</name>
    <name type="synonym">Erioxylum aridum</name>
    <dbReference type="NCBI Taxonomy" id="34290"/>
    <lineage>
        <taxon>Eukaryota</taxon>
        <taxon>Viridiplantae</taxon>
        <taxon>Streptophyta</taxon>
        <taxon>Embryophyta</taxon>
        <taxon>Tracheophyta</taxon>
        <taxon>Spermatophyta</taxon>
        <taxon>Magnoliopsida</taxon>
        <taxon>eudicotyledons</taxon>
        <taxon>Gunneridae</taxon>
        <taxon>Pentapetalae</taxon>
        <taxon>rosids</taxon>
        <taxon>malvids</taxon>
        <taxon>Malvales</taxon>
        <taxon>Malvaceae</taxon>
        <taxon>Malvoideae</taxon>
        <taxon>Gossypium</taxon>
    </lineage>
</organism>
<accession>A0A7J8WSF9</accession>
<reference evidence="1 2" key="1">
    <citation type="journal article" date="2019" name="Genome Biol. Evol.">
        <title>Insights into the evolution of the New World diploid cottons (Gossypium, subgenus Houzingenia) based on genome sequencing.</title>
        <authorList>
            <person name="Grover C.E."/>
            <person name="Arick M.A. 2nd"/>
            <person name="Thrash A."/>
            <person name="Conover J.L."/>
            <person name="Sanders W.S."/>
            <person name="Peterson D.G."/>
            <person name="Frelichowski J.E."/>
            <person name="Scheffler J.A."/>
            <person name="Scheffler B.E."/>
            <person name="Wendel J.F."/>
        </authorList>
    </citation>
    <scope>NUCLEOTIDE SEQUENCE [LARGE SCALE GENOMIC DNA]</scope>
    <source>
        <strain evidence="1">185</strain>
        <tissue evidence="1">Leaf</tissue>
    </source>
</reference>
<comment type="caution">
    <text evidence="1">The sequence shown here is derived from an EMBL/GenBank/DDBJ whole genome shotgun (WGS) entry which is preliminary data.</text>
</comment>
<evidence type="ECO:0000313" key="2">
    <source>
        <dbReference type="Proteomes" id="UP000593577"/>
    </source>
</evidence>
<dbReference type="Proteomes" id="UP000593577">
    <property type="component" value="Unassembled WGS sequence"/>
</dbReference>
<evidence type="ECO:0000313" key="1">
    <source>
        <dbReference type="EMBL" id="MBA0677991.1"/>
    </source>
</evidence>
<keyword evidence="2" id="KW-1185">Reference proteome</keyword>
<dbReference type="EMBL" id="JABFAA010000003">
    <property type="protein sequence ID" value="MBA0677991.1"/>
    <property type="molecule type" value="Genomic_DNA"/>
</dbReference>
<proteinExistence type="predicted"/>
<gene>
    <name evidence="1" type="ORF">Goari_019360</name>
</gene>
<name>A0A7J8WSF9_GOSAI</name>
<protein>
    <submittedName>
        <fullName evidence="1">Uncharacterized protein</fullName>
    </submittedName>
</protein>